<dbReference type="EMBL" id="JBHTBF010000002">
    <property type="protein sequence ID" value="MFC7316655.1"/>
    <property type="molecule type" value="Genomic_DNA"/>
</dbReference>
<dbReference type="GO" id="GO:0006281">
    <property type="term" value="P:DNA repair"/>
    <property type="evidence" value="ECO:0007669"/>
    <property type="project" value="UniProtKB-KW"/>
</dbReference>
<keyword evidence="6 14" id="KW-0347">Helicase</keyword>
<evidence type="ECO:0000259" key="13">
    <source>
        <dbReference type="PROSITE" id="PS51193"/>
    </source>
</evidence>
<dbReference type="Gene3D" id="1.10.275.40">
    <property type="match status" value="1"/>
</dbReference>
<evidence type="ECO:0000256" key="6">
    <source>
        <dbReference type="ARBA" id="ARBA00022806"/>
    </source>
</evidence>
<dbReference type="GO" id="GO:0003677">
    <property type="term" value="F:DNA binding"/>
    <property type="evidence" value="ECO:0007669"/>
    <property type="project" value="UniProtKB-KW"/>
</dbReference>
<dbReference type="GO" id="GO:0005524">
    <property type="term" value="F:ATP binding"/>
    <property type="evidence" value="ECO:0007669"/>
    <property type="project" value="UniProtKB-KW"/>
</dbReference>
<dbReference type="GO" id="GO:0046872">
    <property type="term" value="F:metal ion binding"/>
    <property type="evidence" value="ECO:0007669"/>
    <property type="project" value="UniProtKB-KW"/>
</dbReference>
<dbReference type="SUPFAM" id="SSF52540">
    <property type="entry name" value="P-loop containing nucleoside triphosphate hydrolases"/>
    <property type="match status" value="2"/>
</dbReference>
<keyword evidence="9" id="KW-0411">Iron-sulfur</keyword>
<evidence type="ECO:0000256" key="1">
    <source>
        <dbReference type="ARBA" id="ARBA00022485"/>
    </source>
</evidence>
<evidence type="ECO:0000256" key="9">
    <source>
        <dbReference type="ARBA" id="ARBA00023014"/>
    </source>
</evidence>
<keyword evidence="2" id="KW-0479">Metal-binding</keyword>
<evidence type="ECO:0000313" key="15">
    <source>
        <dbReference type="Proteomes" id="UP001596547"/>
    </source>
</evidence>
<evidence type="ECO:0000256" key="12">
    <source>
        <dbReference type="ARBA" id="ARBA00023235"/>
    </source>
</evidence>
<feature type="domain" description="Helicase ATP-binding" evidence="13">
    <location>
        <begin position="23"/>
        <end position="413"/>
    </location>
</feature>
<sequence length="857" mass="94945">MNDSAEPGYDADQRTVPRSDLDAAWGDLFPFDPYPQQVDGVERAREVMGDGGYLLLEGACGTGKTLIALVAGLQAVRDGVGERVFAVTPVKQQLKQFVTEVRTLNAERDEPFAGLVLVGKRDLLPYARTDALPTDRGVHDAASDMRELTARLVSRESEMPLDVSPGALDGRINVCGADGCDRLSYSEARCPEHRGERDEEAPWYDPLRAEVLCRLVEDLPGERLETAGATAPYPAEPPHTRDVLVDADEADPLADESGRFDPFYARFFADEGWVGFDFTAGERHVLDAEAVARAAVGRGTCPHEAMAALMAEADVLIGNYNHAFDPKTRRLTREKAGVLDDGTLLVVDEAHMLEERVRDLLSETLSLHAIRTAHRDVALVREYLSGTGGAPGADPETHRRHARRTMSEFSGVDERDLRTAQSFLEWLAAAIDDEVSDYLREEYGDWQRAFREGSLPDDDHELPLRDPETVEVDRLTEAAGEEFPDDVWLRLRDVGRVAAAVHENDGQTDRTPVCDAVGTLLWRWGTAGHATYFREIELEYAEKAVEDTTLPDWASAYNAALSLYNCIPQDPLARTFDDLAGGVLMSATLEPFDVYRRVSGLDLLAEGSEDRDPRRVETASYGLAFPESNRASWVVDLPPFTYRERGPPVTDYDEMTPTRRAYASALVCLARGRGNVLLCLPSYREAEWAVEYLREHVSKPVLRDRSSDSAETDAMLSRFFQDDGIHRVLVTSARGTVTEGVDYRGHRLHCAAAVGVPYANTAAPRMRAVTNAYDRTFADGFETAVQVPAVRKARQAFGRVLRGHDETGVRVLLDRRYLPDAPRSVNGLLGEAERAEFTRVSPDMLDLGLAQFWDSNA</sequence>
<keyword evidence="12" id="KW-0413">Isomerase</keyword>
<dbReference type="InterPro" id="IPR010614">
    <property type="entry name" value="RAD3-like_helicase_DEAD"/>
</dbReference>
<dbReference type="InterPro" id="IPR045028">
    <property type="entry name" value="DinG/Rad3-like"/>
</dbReference>
<evidence type="ECO:0000256" key="2">
    <source>
        <dbReference type="ARBA" id="ARBA00022723"/>
    </source>
</evidence>
<keyword evidence="8" id="KW-0408">Iron</keyword>
<evidence type="ECO:0000256" key="10">
    <source>
        <dbReference type="ARBA" id="ARBA00023125"/>
    </source>
</evidence>
<comment type="caution">
    <text evidence="14">The sequence shown here is derived from an EMBL/GenBank/DDBJ whole genome shotgun (WGS) entry which is preliminary data.</text>
</comment>
<keyword evidence="10" id="KW-0238">DNA-binding</keyword>
<organism evidence="14 15">
    <name type="scientific">Halomarina halobia</name>
    <dbReference type="NCBI Taxonomy" id="3033386"/>
    <lineage>
        <taxon>Archaea</taxon>
        <taxon>Methanobacteriati</taxon>
        <taxon>Methanobacteriota</taxon>
        <taxon>Stenosarchaea group</taxon>
        <taxon>Halobacteria</taxon>
        <taxon>Halobacteriales</taxon>
        <taxon>Natronomonadaceae</taxon>
        <taxon>Halomarina</taxon>
    </lineage>
</organism>
<dbReference type="PROSITE" id="PS51193">
    <property type="entry name" value="HELICASE_ATP_BIND_2"/>
    <property type="match status" value="1"/>
</dbReference>
<keyword evidence="1" id="KW-0004">4Fe-4S</keyword>
<dbReference type="InterPro" id="IPR014013">
    <property type="entry name" value="Helic_SF1/SF2_ATP-bd_DinG/Rad3"/>
</dbReference>
<evidence type="ECO:0000313" key="14">
    <source>
        <dbReference type="EMBL" id="MFC7316655.1"/>
    </source>
</evidence>
<dbReference type="GO" id="GO:0003678">
    <property type="term" value="F:DNA helicase activity"/>
    <property type="evidence" value="ECO:0007669"/>
    <property type="project" value="UniProtKB-EC"/>
</dbReference>
<dbReference type="AlphaFoldDB" id="A0ABD6A900"/>
<dbReference type="PANTHER" id="PTHR11472">
    <property type="entry name" value="DNA REPAIR DEAD HELICASE RAD3/XP-D SUBFAMILY MEMBER"/>
    <property type="match status" value="1"/>
</dbReference>
<keyword evidence="15" id="KW-1185">Reference proteome</keyword>
<dbReference type="Gene3D" id="1.10.30.20">
    <property type="entry name" value="Bacterial XPD DNA helicase, FeS cluster domain"/>
    <property type="match status" value="1"/>
</dbReference>
<accession>A0ABD6A900</accession>
<evidence type="ECO:0000256" key="4">
    <source>
        <dbReference type="ARBA" id="ARBA00022763"/>
    </source>
</evidence>
<name>A0ABD6A900_9EURY</name>
<dbReference type="GeneID" id="79316700"/>
<protein>
    <submittedName>
        <fullName evidence="14">ATP-dependent DNA helicase</fullName>
        <ecNumber evidence="14">3.6.4.12</ecNumber>
    </submittedName>
</protein>
<dbReference type="Pfam" id="PF06733">
    <property type="entry name" value="DEAD_2"/>
    <property type="match status" value="1"/>
</dbReference>
<dbReference type="InterPro" id="IPR027417">
    <property type="entry name" value="P-loop_NTPase"/>
</dbReference>
<dbReference type="SMART" id="SM00487">
    <property type="entry name" value="DEXDc"/>
    <property type="match status" value="1"/>
</dbReference>
<dbReference type="SMART" id="SM00491">
    <property type="entry name" value="HELICc2"/>
    <property type="match status" value="1"/>
</dbReference>
<dbReference type="InterPro" id="IPR006555">
    <property type="entry name" value="ATP-dep_Helicase_C"/>
</dbReference>
<evidence type="ECO:0000256" key="8">
    <source>
        <dbReference type="ARBA" id="ARBA00023004"/>
    </source>
</evidence>
<evidence type="ECO:0000256" key="5">
    <source>
        <dbReference type="ARBA" id="ARBA00022801"/>
    </source>
</evidence>
<dbReference type="PANTHER" id="PTHR11472:SF34">
    <property type="entry name" value="REGULATOR OF TELOMERE ELONGATION HELICASE 1"/>
    <property type="match status" value="1"/>
</dbReference>
<keyword evidence="3" id="KW-0547">Nucleotide-binding</keyword>
<dbReference type="InterPro" id="IPR006554">
    <property type="entry name" value="Helicase-like_DEXD_c2"/>
</dbReference>
<keyword evidence="4" id="KW-0227">DNA damage</keyword>
<dbReference type="InterPro" id="IPR014001">
    <property type="entry name" value="Helicase_ATP-bd"/>
</dbReference>
<keyword evidence="5 14" id="KW-0378">Hydrolase</keyword>
<evidence type="ECO:0000256" key="7">
    <source>
        <dbReference type="ARBA" id="ARBA00022840"/>
    </source>
</evidence>
<dbReference type="GO" id="GO:0016787">
    <property type="term" value="F:hydrolase activity"/>
    <property type="evidence" value="ECO:0007669"/>
    <property type="project" value="UniProtKB-KW"/>
</dbReference>
<proteinExistence type="predicted"/>
<dbReference type="SMART" id="SM00488">
    <property type="entry name" value="DEXDc2"/>
    <property type="match status" value="1"/>
</dbReference>
<gene>
    <name evidence="14" type="ORF">ACFQPE_07570</name>
</gene>
<dbReference type="Proteomes" id="UP001596547">
    <property type="component" value="Unassembled WGS sequence"/>
</dbReference>
<dbReference type="Pfam" id="PF13307">
    <property type="entry name" value="Helicase_C_2"/>
    <property type="match status" value="1"/>
</dbReference>
<dbReference type="GO" id="GO:0051539">
    <property type="term" value="F:4 iron, 4 sulfur cluster binding"/>
    <property type="evidence" value="ECO:0007669"/>
    <property type="project" value="UniProtKB-KW"/>
</dbReference>
<keyword evidence="11" id="KW-0234">DNA repair</keyword>
<evidence type="ECO:0000256" key="11">
    <source>
        <dbReference type="ARBA" id="ARBA00023204"/>
    </source>
</evidence>
<reference evidence="14 15" key="1">
    <citation type="journal article" date="2019" name="Int. J. Syst. Evol. Microbiol.">
        <title>The Global Catalogue of Microorganisms (GCM) 10K type strain sequencing project: providing services to taxonomists for standard genome sequencing and annotation.</title>
        <authorList>
            <consortium name="The Broad Institute Genomics Platform"/>
            <consortium name="The Broad Institute Genome Sequencing Center for Infectious Disease"/>
            <person name="Wu L."/>
            <person name="Ma J."/>
        </authorList>
    </citation>
    <scope>NUCLEOTIDE SEQUENCE [LARGE SCALE GENOMIC DNA]</scope>
    <source>
        <strain evidence="14 15">PSR21</strain>
    </source>
</reference>
<dbReference type="Gene3D" id="3.40.50.300">
    <property type="entry name" value="P-loop containing nucleotide triphosphate hydrolases"/>
    <property type="match status" value="3"/>
</dbReference>
<dbReference type="InterPro" id="IPR042493">
    <property type="entry name" value="XPD_DNA_FeS"/>
</dbReference>
<keyword evidence="7" id="KW-0067">ATP-binding</keyword>
<dbReference type="RefSeq" id="WP_276304082.1">
    <property type="nucleotide sequence ID" value="NZ_CP119992.1"/>
</dbReference>
<evidence type="ECO:0000256" key="3">
    <source>
        <dbReference type="ARBA" id="ARBA00022741"/>
    </source>
</evidence>
<dbReference type="EC" id="3.6.4.12" evidence="14"/>